<proteinExistence type="predicted"/>
<dbReference type="RefSeq" id="WP_095999750.1">
    <property type="nucleotide sequence ID" value="NZ_NSLI01000008.1"/>
</dbReference>
<sequence length="160" mass="17855">MLDRFARAKRRLLRQPHPVERVLVENHVALNQCGLFAPSLISFRSYANDSLLRNAVIGRLYSSGWRCTIGALRHRVEMLTRHPAYARTLAPRTVIGNDVWISDGAAIVSGLTIGDGVMIGAGAIVTRDIPPYAIVEGTPARIIRMRFEPEIVDRLLASRW</sequence>
<dbReference type="CDD" id="cd03349">
    <property type="entry name" value="LbH_XAT"/>
    <property type="match status" value="1"/>
</dbReference>
<evidence type="ECO:0000313" key="2">
    <source>
        <dbReference type="Proteomes" id="UP000218151"/>
    </source>
</evidence>
<comment type="caution">
    <text evidence="1">The sequence shown here is derived from an EMBL/GenBank/DDBJ whole genome shotgun (WGS) entry which is preliminary data.</text>
</comment>
<keyword evidence="2" id="KW-1185">Reference proteome</keyword>
<dbReference type="SUPFAM" id="SSF51161">
    <property type="entry name" value="Trimeric LpxA-like enzymes"/>
    <property type="match status" value="1"/>
</dbReference>
<dbReference type="Proteomes" id="UP000218151">
    <property type="component" value="Unassembled WGS sequence"/>
</dbReference>
<evidence type="ECO:0000313" key="1">
    <source>
        <dbReference type="EMBL" id="PAX06344.1"/>
    </source>
</evidence>
<evidence type="ECO:0008006" key="3">
    <source>
        <dbReference type="Google" id="ProtNLM"/>
    </source>
</evidence>
<gene>
    <name evidence="1" type="ORF">CKY28_17855</name>
</gene>
<organism evidence="1 2">
    <name type="scientific">Sphingomonas lenta</name>
    <dbReference type="NCBI Taxonomy" id="1141887"/>
    <lineage>
        <taxon>Bacteria</taxon>
        <taxon>Pseudomonadati</taxon>
        <taxon>Pseudomonadota</taxon>
        <taxon>Alphaproteobacteria</taxon>
        <taxon>Sphingomonadales</taxon>
        <taxon>Sphingomonadaceae</taxon>
        <taxon>Sphingomonas</taxon>
    </lineage>
</organism>
<name>A0A2A2SAL3_9SPHN</name>
<dbReference type="OrthoDB" id="9815592at2"/>
<dbReference type="PANTHER" id="PTHR23416">
    <property type="entry name" value="SIALIC ACID SYNTHASE-RELATED"/>
    <property type="match status" value="1"/>
</dbReference>
<dbReference type="AlphaFoldDB" id="A0A2A2SAL3"/>
<dbReference type="InterPro" id="IPR001451">
    <property type="entry name" value="Hexapep"/>
</dbReference>
<protein>
    <recommendedName>
        <fullName evidence="3">Acetyltransferase</fullName>
    </recommendedName>
</protein>
<dbReference type="InterPro" id="IPR011004">
    <property type="entry name" value="Trimer_LpxA-like_sf"/>
</dbReference>
<accession>A0A2A2SAL3</accession>
<dbReference type="Pfam" id="PF00132">
    <property type="entry name" value="Hexapep"/>
    <property type="match status" value="1"/>
</dbReference>
<reference evidence="2" key="1">
    <citation type="submission" date="2017-09" db="EMBL/GenBank/DDBJ databases">
        <authorList>
            <person name="Feng G."/>
            <person name="Zhu H."/>
        </authorList>
    </citation>
    <scope>NUCLEOTIDE SEQUENCE [LARGE SCALE GENOMIC DNA]</scope>
    <source>
        <strain evidence="2">1PNM-20</strain>
    </source>
</reference>
<dbReference type="Gene3D" id="2.160.10.10">
    <property type="entry name" value="Hexapeptide repeat proteins"/>
    <property type="match status" value="1"/>
</dbReference>
<dbReference type="EMBL" id="NSLI01000008">
    <property type="protein sequence ID" value="PAX06344.1"/>
    <property type="molecule type" value="Genomic_DNA"/>
</dbReference>
<dbReference type="InterPro" id="IPR051159">
    <property type="entry name" value="Hexapeptide_acetyltransf"/>
</dbReference>